<keyword evidence="3" id="KW-1185">Reference proteome</keyword>
<evidence type="ECO:0000256" key="1">
    <source>
        <dbReference type="SAM" id="MobiDB-lite"/>
    </source>
</evidence>
<feature type="compositionally biased region" description="Polar residues" evidence="1">
    <location>
        <begin position="17"/>
        <end position="43"/>
    </location>
</feature>
<gene>
    <name evidence="2" type="ORF">RUM44_005779</name>
</gene>
<organism evidence="2 3">
    <name type="scientific">Polyplax serrata</name>
    <name type="common">Common mouse louse</name>
    <dbReference type="NCBI Taxonomy" id="468196"/>
    <lineage>
        <taxon>Eukaryota</taxon>
        <taxon>Metazoa</taxon>
        <taxon>Ecdysozoa</taxon>
        <taxon>Arthropoda</taxon>
        <taxon>Hexapoda</taxon>
        <taxon>Insecta</taxon>
        <taxon>Pterygota</taxon>
        <taxon>Neoptera</taxon>
        <taxon>Paraneoptera</taxon>
        <taxon>Psocodea</taxon>
        <taxon>Troctomorpha</taxon>
        <taxon>Phthiraptera</taxon>
        <taxon>Anoplura</taxon>
        <taxon>Polyplacidae</taxon>
        <taxon>Polyplax</taxon>
    </lineage>
</organism>
<accession>A0ABR1AY20</accession>
<dbReference type="Proteomes" id="UP001359485">
    <property type="component" value="Unassembled WGS sequence"/>
</dbReference>
<comment type="caution">
    <text evidence="2">The sequence shown here is derived from an EMBL/GenBank/DDBJ whole genome shotgun (WGS) entry which is preliminary data.</text>
</comment>
<dbReference type="EMBL" id="JAWJWF010000006">
    <property type="protein sequence ID" value="KAK6631253.1"/>
    <property type="molecule type" value="Genomic_DNA"/>
</dbReference>
<reference evidence="2 3" key="1">
    <citation type="submission" date="2023-09" db="EMBL/GenBank/DDBJ databases">
        <title>Genomes of two closely related lineages of the louse Polyplax serrata with different host specificities.</title>
        <authorList>
            <person name="Martinu J."/>
            <person name="Tarabai H."/>
            <person name="Stefka J."/>
            <person name="Hypsa V."/>
        </authorList>
    </citation>
    <scope>NUCLEOTIDE SEQUENCE [LARGE SCALE GENOMIC DNA]</scope>
    <source>
        <strain evidence="2">98ZLc_SE</strain>
    </source>
</reference>
<feature type="region of interest" description="Disordered" evidence="1">
    <location>
        <begin position="1"/>
        <end position="57"/>
    </location>
</feature>
<evidence type="ECO:0000313" key="3">
    <source>
        <dbReference type="Proteomes" id="UP001359485"/>
    </source>
</evidence>
<protein>
    <submittedName>
        <fullName evidence="2">Uncharacterized protein</fullName>
    </submittedName>
</protein>
<evidence type="ECO:0000313" key="2">
    <source>
        <dbReference type="EMBL" id="KAK6631253.1"/>
    </source>
</evidence>
<sequence length="331" mass="35706">MSADVDSGGTEAVANSDLGSDETSTLLVCTPETTRNTQFQSPGLQDREPPYKNGNKPVLIRQDCTTSRLSVAPPRPLLSSSVGIGCVESEESGTGVLVEESSVRSVPDIELHCRMNDVGSLAMVRDGSCGGSLLQRNGVASPRLRVRGSSVVSYGHLSPYVRCKCDHMREPQCRLTSFPRSVSRESMRSIGSQHVYQCTPHSAPPAVLLTTTSSSSRVIRQSSQPESSVGGCTGHCLVAGSSSLRQLREPCDGGIATIAADSMRFNGAIRQFKHGVLLCPKTLAQSRRSRLRRAFTDAASETITCVKTVLVPMELLPDISRTLLRLHRYFI</sequence>
<proteinExistence type="predicted"/>
<name>A0ABR1AY20_POLSC</name>